<dbReference type="EMBL" id="QPKB01000003">
    <property type="protein sequence ID" value="RWR81128.1"/>
    <property type="molecule type" value="Genomic_DNA"/>
</dbReference>
<organism evidence="2 3">
    <name type="scientific">Cinnamomum micranthum f. kanehirae</name>
    <dbReference type="NCBI Taxonomy" id="337451"/>
    <lineage>
        <taxon>Eukaryota</taxon>
        <taxon>Viridiplantae</taxon>
        <taxon>Streptophyta</taxon>
        <taxon>Embryophyta</taxon>
        <taxon>Tracheophyta</taxon>
        <taxon>Spermatophyta</taxon>
        <taxon>Magnoliopsida</taxon>
        <taxon>Magnoliidae</taxon>
        <taxon>Laurales</taxon>
        <taxon>Lauraceae</taxon>
        <taxon>Cinnamomum</taxon>
    </lineage>
</organism>
<proteinExistence type="predicted"/>
<dbReference type="Proteomes" id="UP000283530">
    <property type="component" value="Unassembled WGS sequence"/>
</dbReference>
<accession>A0A443NRJ2</accession>
<dbReference type="PANTHER" id="PTHR31900">
    <property type="entry name" value="F-BOX/RNI SUPERFAMILY PROTEIN-RELATED"/>
    <property type="match status" value="1"/>
</dbReference>
<gene>
    <name evidence="2" type="ORF">CKAN_00979700</name>
</gene>
<dbReference type="OrthoDB" id="629734at2759"/>
<dbReference type="STRING" id="337451.A0A443NRJ2"/>
<keyword evidence="3" id="KW-1185">Reference proteome</keyword>
<dbReference type="AlphaFoldDB" id="A0A443NRJ2"/>
<evidence type="ECO:0000313" key="2">
    <source>
        <dbReference type="EMBL" id="RWR81128.1"/>
    </source>
</evidence>
<sequence length="201" mass="23781">MFSIVNPSIWDILDQRNTCSLVQFTNYTYRVERLALKECSLQYFLLGDVPEKLPVTYDHLKYLEVHIEWNSKEILATLCILRSAPNLKELKIMYVLNFLEMRCVLSREEAAFWGAKIQFDCMLNRLQAVEIIGPALLMDLQFIGYILSHAPVLETMEVYTHEYLTDKGVLRIMKELMRFRRASRLAEIRYLGHYKEMVESW</sequence>
<evidence type="ECO:0000259" key="1">
    <source>
        <dbReference type="SMART" id="SM00579"/>
    </source>
</evidence>
<protein>
    <submittedName>
        <fullName evidence="2">F-box/FBD/LRR-repeat protein</fullName>
    </submittedName>
</protein>
<feature type="domain" description="FBD" evidence="1">
    <location>
        <begin position="120"/>
        <end position="191"/>
    </location>
</feature>
<comment type="caution">
    <text evidence="2">The sequence shown here is derived from an EMBL/GenBank/DDBJ whole genome shotgun (WGS) entry which is preliminary data.</text>
</comment>
<dbReference type="InterPro" id="IPR050232">
    <property type="entry name" value="FBL13/AtMIF1-like"/>
</dbReference>
<name>A0A443NRJ2_9MAGN</name>
<dbReference type="PANTHER" id="PTHR31900:SF30">
    <property type="entry name" value="SUPERFAMILY PROTEIN, PUTATIVE-RELATED"/>
    <property type="match status" value="1"/>
</dbReference>
<reference evidence="2 3" key="1">
    <citation type="journal article" date="2019" name="Nat. Plants">
        <title>Stout camphor tree genome fills gaps in understanding of flowering plant genome evolution.</title>
        <authorList>
            <person name="Chaw S.M."/>
            <person name="Liu Y.C."/>
            <person name="Wu Y.W."/>
            <person name="Wang H.Y."/>
            <person name="Lin C.I."/>
            <person name="Wu C.S."/>
            <person name="Ke H.M."/>
            <person name="Chang L.Y."/>
            <person name="Hsu C.Y."/>
            <person name="Yang H.T."/>
            <person name="Sudianto E."/>
            <person name="Hsu M.H."/>
            <person name="Wu K.P."/>
            <person name="Wang L.N."/>
            <person name="Leebens-Mack J.H."/>
            <person name="Tsai I.J."/>
        </authorList>
    </citation>
    <scope>NUCLEOTIDE SEQUENCE [LARGE SCALE GENOMIC DNA]</scope>
    <source>
        <strain evidence="3">cv. Chaw 1501</strain>
        <tissue evidence="2">Young leaves</tissue>
    </source>
</reference>
<evidence type="ECO:0000313" key="3">
    <source>
        <dbReference type="Proteomes" id="UP000283530"/>
    </source>
</evidence>
<dbReference type="SMART" id="SM00579">
    <property type="entry name" value="FBD"/>
    <property type="match status" value="1"/>
</dbReference>
<dbReference type="InterPro" id="IPR006566">
    <property type="entry name" value="FBD"/>
</dbReference>